<dbReference type="GO" id="GO:0006352">
    <property type="term" value="P:DNA-templated transcription initiation"/>
    <property type="evidence" value="ECO:0007669"/>
    <property type="project" value="InterPro"/>
</dbReference>
<dbReference type="AlphaFoldDB" id="A0A934PAD5"/>
<name>A0A934PAD5_9STRE</name>
<proteinExistence type="predicted"/>
<sequence length="156" mass="18870">MKFEEVYKLVRPIVLKLRRKYHLHIWDNDDWEQEGMISLYELLKKHPELSLDKLKLFRFFKTKFSNYINDEIRRQESQKRQFNKPNYEEIGDIEHSLSSSESLVDDFIVFKDSVSQLSQLLSREELIMFDSLLVGERFKGRAAFIRKLKKIGKDFF</sequence>
<dbReference type="Proteomes" id="UP000644875">
    <property type="component" value="Unassembled WGS sequence"/>
</dbReference>
<accession>A0A934PAD5</accession>
<evidence type="ECO:0000313" key="2">
    <source>
        <dbReference type="Proteomes" id="UP000644875"/>
    </source>
</evidence>
<dbReference type="EMBL" id="JAENBP010000003">
    <property type="protein sequence ID" value="MBJ8349776.1"/>
    <property type="molecule type" value="Genomic_DNA"/>
</dbReference>
<gene>
    <name evidence="1" type="ORF">JHK64_03890</name>
</gene>
<comment type="caution">
    <text evidence="1">The sequence shown here is derived from an EMBL/GenBank/DDBJ whole genome shotgun (WGS) entry which is preliminary data.</text>
</comment>
<dbReference type="SUPFAM" id="SSF88946">
    <property type="entry name" value="Sigma2 domain of RNA polymerase sigma factors"/>
    <property type="match status" value="1"/>
</dbReference>
<dbReference type="RefSeq" id="WP_199567698.1">
    <property type="nucleotide sequence ID" value="NZ_JAENBP010000003.1"/>
</dbReference>
<protein>
    <submittedName>
        <fullName evidence="1">Sigma-70 family RNA polymerase sigma factor</fullName>
    </submittedName>
</protein>
<evidence type="ECO:0000313" key="1">
    <source>
        <dbReference type="EMBL" id="MBJ8349776.1"/>
    </source>
</evidence>
<dbReference type="GO" id="GO:0003700">
    <property type="term" value="F:DNA-binding transcription factor activity"/>
    <property type="evidence" value="ECO:0007669"/>
    <property type="project" value="InterPro"/>
</dbReference>
<organism evidence="1 2">
    <name type="scientific">Streptococcus zalophi</name>
    <dbReference type="NCBI Taxonomy" id="640031"/>
    <lineage>
        <taxon>Bacteria</taxon>
        <taxon>Bacillati</taxon>
        <taxon>Bacillota</taxon>
        <taxon>Bacilli</taxon>
        <taxon>Lactobacillales</taxon>
        <taxon>Streptococcaceae</taxon>
        <taxon>Streptococcus</taxon>
    </lineage>
</organism>
<reference evidence="1 2" key="1">
    <citation type="journal article" date="2021" name="Int. J. Syst. Evol. Microbiol.">
        <title>Streptococcus vicugnae sp. nov., isolated from faeces of alpacas (Vicugna pacos) and cattle (Bos taurus), Streptococcus zalophi sp. nov., and Streptococcus pacificus sp. nov., isolated from respiratory tract of California sea lions (Zalophus californianus).</title>
        <authorList>
            <person name="Volokhov D.V."/>
            <person name="Zagorodnyaya T.A."/>
            <person name="Shen Z."/>
            <person name="Blom J."/>
            <person name="Furtak V.A."/>
            <person name="Eisenberg T."/>
            <person name="Fan P."/>
            <person name="Jeong K.C."/>
            <person name="Gao Y."/>
            <person name="Zhang S."/>
            <person name="Amselle M."/>
        </authorList>
    </citation>
    <scope>NUCLEOTIDE SEQUENCE [LARGE SCALE GENOMIC DNA]</scope>
    <source>
        <strain evidence="2">CSL7508-lung</strain>
    </source>
</reference>
<keyword evidence="2" id="KW-1185">Reference proteome</keyword>
<dbReference type="InterPro" id="IPR013325">
    <property type="entry name" value="RNA_pol_sigma_r2"/>
</dbReference>